<name>A0A182IKM9_ANOAO</name>
<feature type="binding site" evidence="6">
    <location>
        <position position="413"/>
    </location>
    <ligand>
        <name>Zn(2+)</name>
        <dbReference type="ChEBI" id="CHEBI:29105"/>
    </ligand>
</feature>
<evidence type="ECO:0000256" key="8">
    <source>
        <dbReference type="SAM" id="Phobius"/>
    </source>
</evidence>
<feature type="binding site" evidence="6">
    <location>
        <position position="409"/>
    </location>
    <ligand>
        <name>Zn(2+)</name>
        <dbReference type="ChEBI" id="CHEBI:29105"/>
    </ligand>
</feature>
<dbReference type="VEuPathDB" id="VectorBase:AATE000946"/>
<proteinExistence type="inferred from homology"/>
<feature type="transmembrane region" description="Helical" evidence="8">
    <location>
        <begin position="279"/>
        <end position="302"/>
    </location>
</feature>
<dbReference type="GO" id="GO:0038023">
    <property type="term" value="F:signaling receptor activity"/>
    <property type="evidence" value="ECO:0007669"/>
    <property type="project" value="TreeGrafter"/>
</dbReference>
<evidence type="ECO:0000256" key="1">
    <source>
        <dbReference type="ARBA" id="ARBA00004141"/>
    </source>
</evidence>
<dbReference type="GO" id="GO:0046872">
    <property type="term" value="F:metal ion binding"/>
    <property type="evidence" value="ECO:0007669"/>
    <property type="project" value="UniProtKB-KW"/>
</dbReference>
<keyword evidence="6" id="KW-0862">Zinc</keyword>
<feature type="region of interest" description="Disordered" evidence="7">
    <location>
        <begin position="119"/>
        <end position="147"/>
    </location>
</feature>
<feature type="binding site" evidence="6">
    <location>
        <position position="265"/>
    </location>
    <ligand>
        <name>Zn(2+)</name>
        <dbReference type="ChEBI" id="CHEBI:29105"/>
    </ligand>
</feature>
<evidence type="ECO:0000256" key="3">
    <source>
        <dbReference type="ARBA" id="ARBA00022692"/>
    </source>
</evidence>
<evidence type="ECO:0000256" key="4">
    <source>
        <dbReference type="ARBA" id="ARBA00022989"/>
    </source>
</evidence>
<evidence type="ECO:0000256" key="6">
    <source>
        <dbReference type="PIRSR" id="PIRSR604254-1"/>
    </source>
</evidence>
<dbReference type="GO" id="GO:0016020">
    <property type="term" value="C:membrane"/>
    <property type="evidence" value="ECO:0007669"/>
    <property type="project" value="UniProtKB-SubCell"/>
</dbReference>
<keyword evidence="6" id="KW-0479">Metal-binding</keyword>
<comment type="subcellular location">
    <subcellularLocation>
        <location evidence="1">Membrane</location>
        <topology evidence="1">Multi-pass membrane protein</topology>
    </subcellularLocation>
</comment>
<evidence type="ECO:0000256" key="2">
    <source>
        <dbReference type="ARBA" id="ARBA00007018"/>
    </source>
</evidence>
<feature type="transmembrane region" description="Helical" evidence="8">
    <location>
        <begin position="308"/>
        <end position="328"/>
    </location>
</feature>
<dbReference type="STRING" id="41427.A0A182IKM9"/>
<accession>A0A182IKM9</accession>
<dbReference type="EnsemblMetazoa" id="AATE000946-RA">
    <property type="protein sequence ID" value="AATE000946-PA.1"/>
    <property type="gene ID" value="AATE000946"/>
</dbReference>
<evidence type="ECO:0000256" key="5">
    <source>
        <dbReference type="ARBA" id="ARBA00023136"/>
    </source>
</evidence>
<feature type="transmembrane region" description="Helical" evidence="8">
    <location>
        <begin position="245"/>
        <end position="267"/>
    </location>
</feature>
<dbReference type="PANTHER" id="PTHR20855">
    <property type="entry name" value="ADIPOR/PROGESTIN RECEPTOR-RELATED"/>
    <property type="match status" value="1"/>
</dbReference>
<feature type="transmembrane region" description="Helical" evidence="8">
    <location>
        <begin position="371"/>
        <end position="391"/>
    </location>
</feature>
<organism evidence="9">
    <name type="scientific">Anopheles atroparvus</name>
    <name type="common">European mosquito</name>
    <dbReference type="NCBI Taxonomy" id="41427"/>
    <lineage>
        <taxon>Eukaryota</taxon>
        <taxon>Metazoa</taxon>
        <taxon>Ecdysozoa</taxon>
        <taxon>Arthropoda</taxon>
        <taxon>Hexapoda</taxon>
        <taxon>Insecta</taxon>
        <taxon>Pterygota</taxon>
        <taxon>Neoptera</taxon>
        <taxon>Endopterygota</taxon>
        <taxon>Diptera</taxon>
        <taxon>Nematocera</taxon>
        <taxon>Culicoidea</taxon>
        <taxon>Culicidae</taxon>
        <taxon>Anophelinae</taxon>
        <taxon>Anopheles</taxon>
    </lineage>
</organism>
<dbReference type="PANTHER" id="PTHR20855:SF15">
    <property type="entry name" value="PROGESTIN AND ADIPOQ RECEPTOR FAMILY MEMBER 3"/>
    <property type="match status" value="1"/>
</dbReference>
<sequence>MHASGPGEAVHHPAGIAREQLWAGEGVDLQGLRSAPRTPGNRWIGTSIKQLPQEPPINPMNEWNELLKAELLPEASAGCGTKCILRSTVSTAGYPADAMAATAPSARCFQRHKNITGATTLDGLGERKDGQEKAGGEAVPASEFGSASSTLELAASGAGEQKRRRGRRTKVVCYEEAPEHLQFNPFIRTGYRTYLSVRLCLESMFWWTNETVNIWSHVFGLFVFLLLAYYDTAMLQIQATTVDKVIVGMLLCAFQLCMIFSSIYHTFSCHSASSYDRLLAFDLFGIALSLLAIFMSGIYYAFWCNQPLRYFYMITIGVIFTAAMILQVPRLKVPSHVKMVAFVAWAAYGVVPTLHWYFVMGGSESTMVKLFIPRVLMMYLLSGLAFLIYVTKIPERWYAGRFDCIGHSHNLWHLIVLAALCYWHNSGVAFADFLVENGCVEDRDKCYAMVASDPPAGTN</sequence>
<feature type="compositionally biased region" description="Basic and acidic residues" evidence="7">
    <location>
        <begin position="124"/>
        <end position="135"/>
    </location>
</feature>
<feature type="transmembrane region" description="Helical" evidence="8">
    <location>
        <begin position="212"/>
        <end position="230"/>
    </location>
</feature>
<keyword evidence="4 8" id="KW-1133">Transmembrane helix</keyword>
<dbReference type="AlphaFoldDB" id="A0A182IKM9"/>
<protein>
    <submittedName>
        <fullName evidence="9">Uncharacterized protein</fullName>
    </submittedName>
</protein>
<evidence type="ECO:0000256" key="7">
    <source>
        <dbReference type="SAM" id="MobiDB-lite"/>
    </source>
</evidence>
<feature type="region of interest" description="Disordered" evidence="7">
    <location>
        <begin position="31"/>
        <end position="57"/>
    </location>
</feature>
<keyword evidence="5 8" id="KW-0472">Membrane</keyword>
<comment type="similarity">
    <text evidence="2">Belongs to the ADIPOR family.</text>
</comment>
<feature type="transmembrane region" description="Helical" evidence="8">
    <location>
        <begin position="340"/>
        <end position="359"/>
    </location>
</feature>
<dbReference type="Pfam" id="PF03006">
    <property type="entry name" value="HlyIII"/>
    <property type="match status" value="1"/>
</dbReference>
<reference evidence="9" key="1">
    <citation type="submission" date="2022-08" db="UniProtKB">
        <authorList>
            <consortium name="EnsemblMetazoa"/>
        </authorList>
    </citation>
    <scope>IDENTIFICATION</scope>
    <source>
        <strain evidence="9">EBRO</strain>
    </source>
</reference>
<keyword evidence="3 8" id="KW-0812">Transmembrane</keyword>
<evidence type="ECO:0000313" key="9">
    <source>
        <dbReference type="EnsemblMetazoa" id="AATE000946-PA.1"/>
    </source>
</evidence>
<dbReference type="InterPro" id="IPR004254">
    <property type="entry name" value="AdipoR/HlyIII-related"/>
</dbReference>